<dbReference type="GO" id="GO:0003700">
    <property type="term" value="F:DNA-binding transcription factor activity"/>
    <property type="evidence" value="ECO:0007669"/>
    <property type="project" value="InterPro"/>
</dbReference>
<dbReference type="InterPro" id="IPR051534">
    <property type="entry name" value="CBASS_pafABC_assoc_protein"/>
</dbReference>
<evidence type="ECO:0000259" key="3">
    <source>
        <dbReference type="PROSITE" id="PS51000"/>
    </source>
</evidence>
<dbReference type="PROSITE" id="PS51000">
    <property type="entry name" value="HTH_DEOR_2"/>
    <property type="match status" value="1"/>
</dbReference>
<dbReference type="PANTHER" id="PTHR34580">
    <property type="match status" value="1"/>
</dbReference>
<dbReference type="PROSITE" id="PS52050">
    <property type="entry name" value="WYL"/>
    <property type="match status" value="1"/>
</dbReference>
<keyword evidence="5" id="KW-1185">Reference proteome</keyword>
<feature type="domain" description="HTH deoR-type" evidence="3">
    <location>
        <begin position="3"/>
        <end position="58"/>
    </location>
</feature>
<keyword evidence="2" id="KW-0804">Transcription</keyword>
<dbReference type="OrthoDB" id="9815009at2"/>
<dbReference type="EMBL" id="PVYX01000002">
    <property type="protein sequence ID" value="PRX54334.1"/>
    <property type="molecule type" value="Genomic_DNA"/>
</dbReference>
<dbReference type="Pfam" id="PF08279">
    <property type="entry name" value="HTH_11"/>
    <property type="match status" value="1"/>
</dbReference>
<dbReference type="InterPro" id="IPR036390">
    <property type="entry name" value="WH_DNA-bd_sf"/>
</dbReference>
<evidence type="ECO:0000256" key="2">
    <source>
        <dbReference type="ARBA" id="ARBA00023163"/>
    </source>
</evidence>
<dbReference type="InterPro" id="IPR026881">
    <property type="entry name" value="WYL_dom"/>
</dbReference>
<comment type="caution">
    <text evidence="4">The sequence shown here is derived from an EMBL/GenBank/DDBJ whole genome shotgun (WGS) entry which is preliminary data.</text>
</comment>
<accession>A0A2T0M9Z6</accession>
<dbReference type="RefSeq" id="WP_106145620.1">
    <property type="nucleotide sequence ID" value="NZ_PVYX01000002.1"/>
</dbReference>
<reference evidence="4 5" key="1">
    <citation type="submission" date="2018-03" db="EMBL/GenBank/DDBJ databases">
        <title>Genomic Encyclopedia of Archaeal and Bacterial Type Strains, Phase II (KMG-II): from individual species to whole genera.</title>
        <authorList>
            <person name="Goeker M."/>
        </authorList>
    </citation>
    <scope>NUCLEOTIDE SEQUENCE [LARGE SCALE GENOMIC DNA]</scope>
    <source>
        <strain evidence="4 5">DSM 25027</strain>
    </source>
</reference>
<keyword evidence="1" id="KW-0805">Transcription regulation</keyword>
<evidence type="ECO:0000313" key="5">
    <source>
        <dbReference type="Proteomes" id="UP000237640"/>
    </source>
</evidence>
<dbReference type="InterPro" id="IPR013196">
    <property type="entry name" value="HTH_11"/>
</dbReference>
<sequence length="224" mass="26064">MKRLHRLTSLLIKFQTKKSLKVRDLSEQYNVSTRTIYRDIKALEEAGVPIGYEPGEDYFLLEGYQLPPIHFTLEESHAVVTAKAIMEQNSDFSLVNNFNTVVEKVKAVLKASHKESTFEIESRIAPSVSKRQFSSDTLVDIQKSITAFNVLHLDYESANGVRTSRKVRPLAVYFTQDHWILVGYCLLREENREFRLDRIKNLSTTSEFFPPNHFRLEDYFKKHS</sequence>
<evidence type="ECO:0000313" key="4">
    <source>
        <dbReference type="EMBL" id="PRX54334.1"/>
    </source>
</evidence>
<dbReference type="InterPro" id="IPR001034">
    <property type="entry name" value="DeoR_HTH"/>
</dbReference>
<gene>
    <name evidence="4" type="ORF">CLV81_2734</name>
</gene>
<dbReference type="InterPro" id="IPR036388">
    <property type="entry name" value="WH-like_DNA-bd_sf"/>
</dbReference>
<name>A0A2T0M9Z6_9FLAO</name>
<dbReference type="Pfam" id="PF13280">
    <property type="entry name" value="WYL"/>
    <property type="match status" value="1"/>
</dbReference>
<dbReference type="Proteomes" id="UP000237640">
    <property type="component" value="Unassembled WGS sequence"/>
</dbReference>
<evidence type="ECO:0000256" key="1">
    <source>
        <dbReference type="ARBA" id="ARBA00023015"/>
    </source>
</evidence>
<dbReference type="AlphaFoldDB" id="A0A2T0M9Z6"/>
<dbReference type="SUPFAM" id="SSF46785">
    <property type="entry name" value="Winged helix' DNA-binding domain"/>
    <property type="match status" value="1"/>
</dbReference>
<dbReference type="PANTHER" id="PTHR34580:SF1">
    <property type="entry name" value="PROTEIN PAFC"/>
    <property type="match status" value="1"/>
</dbReference>
<organism evidence="4 5">
    <name type="scientific">Flagellimonas meridianipacifica</name>
    <dbReference type="NCBI Taxonomy" id="1080225"/>
    <lineage>
        <taxon>Bacteria</taxon>
        <taxon>Pseudomonadati</taxon>
        <taxon>Bacteroidota</taxon>
        <taxon>Flavobacteriia</taxon>
        <taxon>Flavobacteriales</taxon>
        <taxon>Flavobacteriaceae</taxon>
        <taxon>Flagellimonas</taxon>
    </lineage>
</organism>
<protein>
    <submittedName>
        <fullName evidence="4">HTH domain-containing protein</fullName>
    </submittedName>
</protein>
<proteinExistence type="predicted"/>
<dbReference type="Gene3D" id="1.10.10.10">
    <property type="entry name" value="Winged helix-like DNA-binding domain superfamily/Winged helix DNA-binding domain"/>
    <property type="match status" value="1"/>
</dbReference>